<dbReference type="Gene3D" id="2.40.330.10">
    <property type="entry name" value="DNA-binding pseudobarrel domain"/>
    <property type="match status" value="2"/>
</dbReference>
<keyword evidence="9" id="KW-1185">Reference proteome</keyword>
<feature type="region of interest" description="Disordered" evidence="6">
    <location>
        <begin position="177"/>
        <end position="209"/>
    </location>
</feature>
<dbReference type="AlphaFoldDB" id="A0A5B6WKZ8"/>
<feature type="domain" description="TF-B3" evidence="7">
    <location>
        <begin position="249"/>
        <end position="344"/>
    </location>
</feature>
<evidence type="ECO:0000256" key="4">
    <source>
        <dbReference type="ARBA" id="ARBA00023163"/>
    </source>
</evidence>
<comment type="subcellular location">
    <subcellularLocation>
        <location evidence="1">Nucleus</location>
    </subcellularLocation>
</comment>
<dbReference type="GO" id="GO:0005634">
    <property type="term" value="C:nucleus"/>
    <property type="evidence" value="ECO:0007669"/>
    <property type="project" value="UniProtKB-SubCell"/>
</dbReference>
<sequence>MPRPFFHKLILSTTLQDKKLRIPDNFIKKFRDELSVAAALTVPDGHVWRVGIKKVDNKAWFKEGWQEFVDRYYIRVGYFLIFRYEGNSAFSVSIFNLYNSEINYQTNALVGNQYNLGRQYPFEELEDDECVSPALPNLFGGSKLNCINWSGEVNHHAPKGVNNQPIRDSANEVKLHSSGAELPKLKKPGRKKQKFEPSEEDPSLGHEDDMEMRNRFYESASARKRIVTAEERERAINAAKAFEPTNPFCRVVLRPSYLYRGCIMYLPSCFAEQHLSGVSGFIKLQLPDGRQWPVRCLYRGGRAKFSQGWYEFTLENNLGEGDVCVFELLRLREFVLKVTVFRVMESSGLMYRSQ</sequence>
<keyword evidence="2" id="KW-0805">Transcription regulation</keyword>
<dbReference type="PROSITE" id="PS50863">
    <property type="entry name" value="B3"/>
    <property type="match status" value="2"/>
</dbReference>
<dbReference type="CDD" id="cd10017">
    <property type="entry name" value="B3_DNA"/>
    <property type="match status" value="2"/>
</dbReference>
<accession>A0A5B6WKZ8</accession>
<dbReference type="InterPro" id="IPR003340">
    <property type="entry name" value="B3_DNA-bd"/>
</dbReference>
<dbReference type="Proteomes" id="UP000325315">
    <property type="component" value="Unassembled WGS sequence"/>
</dbReference>
<organism evidence="8 9">
    <name type="scientific">Gossypium australe</name>
    <dbReference type="NCBI Taxonomy" id="47621"/>
    <lineage>
        <taxon>Eukaryota</taxon>
        <taxon>Viridiplantae</taxon>
        <taxon>Streptophyta</taxon>
        <taxon>Embryophyta</taxon>
        <taxon>Tracheophyta</taxon>
        <taxon>Spermatophyta</taxon>
        <taxon>Magnoliopsida</taxon>
        <taxon>eudicotyledons</taxon>
        <taxon>Gunneridae</taxon>
        <taxon>Pentapetalae</taxon>
        <taxon>rosids</taxon>
        <taxon>malvids</taxon>
        <taxon>Malvales</taxon>
        <taxon>Malvaceae</taxon>
        <taxon>Malvoideae</taxon>
        <taxon>Gossypium</taxon>
    </lineage>
</organism>
<dbReference type="EMBL" id="SMMG02000002">
    <property type="protein sequence ID" value="KAA3482380.1"/>
    <property type="molecule type" value="Genomic_DNA"/>
</dbReference>
<dbReference type="SMART" id="SM01019">
    <property type="entry name" value="B3"/>
    <property type="match status" value="2"/>
</dbReference>
<dbReference type="OrthoDB" id="623918at2759"/>
<evidence type="ECO:0000313" key="8">
    <source>
        <dbReference type="EMBL" id="KAA3482380.1"/>
    </source>
</evidence>
<gene>
    <name evidence="8" type="ORF">EPI10_004629</name>
</gene>
<dbReference type="GO" id="GO:0003677">
    <property type="term" value="F:DNA binding"/>
    <property type="evidence" value="ECO:0007669"/>
    <property type="project" value="UniProtKB-KW"/>
</dbReference>
<evidence type="ECO:0000256" key="1">
    <source>
        <dbReference type="ARBA" id="ARBA00004123"/>
    </source>
</evidence>
<keyword evidence="3" id="KW-0238">DNA-binding</keyword>
<dbReference type="InterPro" id="IPR015300">
    <property type="entry name" value="DNA-bd_pseudobarrel_sf"/>
</dbReference>
<evidence type="ECO:0000256" key="2">
    <source>
        <dbReference type="ARBA" id="ARBA00023015"/>
    </source>
</evidence>
<keyword evidence="4" id="KW-0804">Transcription</keyword>
<evidence type="ECO:0000259" key="7">
    <source>
        <dbReference type="PROSITE" id="PS50863"/>
    </source>
</evidence>
<reference evidence="9" key="1">
    <citation type="journal article" date="2019" name="Plant Biotechnol. J.">
        <title>Genome sequencing of the Australian wild diploid species Gossypium australe highlights disease resistance and delayed gland morphogenesis.</title>
        <authorList>
            <person name="Cai Y."/>
            <person name="Cai X."/>
            <person name="Wang Q."/>
            <person name="Wang P."/>
            <person name="Zhang Y."/>
            <person name="Cai C."/>
            <person name="Xu Y."/>
            <person name="Wang K."/>
            <person name="Zhou Z."/>
            <person name="Wang C."/>
            <person name="Geng S."/>
            <person name="Li B."/>
            <person name="Dong Q."/>
            <person name="Hou Y."/>
            <person name="Wang H."/>
            <person name="Ai P."/>
            <person name="Liu Z."/>
            <person name="Yi F."/>
            <person name="Sun M."/>
            <person name="An G."/>
            <person name="Cheng J."/>
            <person name="Zhang Y."/>
            <person name="Shi Q."/>
            <person name="Xie Y."/>
            <person name="Shi X."/>
            <person name="Chang Y."/>
            <person name="Huang F."/>
            <person name="Chen Y."/>
            <person name="Hong S."/>
            <person name="Mi L."/>
            <person name="Sun Q."/>
            <person name="Zhang L."/>
            <person name="Zhou B."/>
            <person name="Peng R."/>
            <person name="Zhang X."/>
            <person name="Liu F."/>
        </authorList>
    </citation>
    <scope>NUCLEOTIDE SEQUENCE [LARGE SCALE GENOMIC DNA]</scope>
    <source>
        <strain evidence="9">cv. PA1801</strain>
    </source>
</reference>
<evidence type="ECO:0000256" key="3">
    <source>
        <dbReference type="ARBA" id="ARBA00023125"/>
    </source>
</evidence>
<dbReference type="PANTHER" id="PTHR31920">
    <property type="entry name" value="B3 DOMAIN-CONTAINING"/>
    <property type="match status" value="1"/>
</dbReference>
<protein>
    <submittedName>
        <fullName evidence="8">B3 domain-containing transcription factor VRN1 isoform X1</fullName>
    </submittedName>
</protein>
<evidence type="ECO:0000256" key="5">
    <source>
        <dbReference type="ARBA" id="ARBA00023242"/>
    </source>
</evidence>
<dbReference type="Pfam" id="PF02362">
    <property type="entry name" value="B3"/>
    <property type="match status" value="2"/>
</dbReference>
<dbReference type="PANTHER" id="PTHR31920:SF37">
    <property type="entry name" value="B3 DOMAIN-CONTAINING TRANSCRIPTION FACTOR VRN1"/>
    <property type="match status" value="1"/>
</dbReference>
<name>A0A5B6WKZ8_9ROSI</name>
<keyword evidence="5" id="KW-0539">Nucleus</keyword>
<proteinExistence type="predicted"/>
<evidence type="ECO:0000256" key="6">
    <source>
        <dbReference type="SAM" id="MobiDB-lite"/>
    </source>
</evidence>
<dbReference type="SUPFAM" id="SSF101936">
    <property type="entry name" value="DNA-binding pseudobarrel domain"/>
    <property type="match status" value="2"/>
</dbReference>
<feature type="domain" description="TF-B3" evidence="7">
    <location>
        <begin position="5"/>
        <end position="98"/>
    </location>
</feature>
<comment type="caution">
    <text evidence="8">The sequence shown here is derived from an EMBL/GenBank/DDBJ whole genome shotgun (WGS) entry which is preliminary data.</text>
</comment>
<dbReference type="InterPro" id="IPR050655">
    <property type="entry name" value="Plant_B3_domain"/>
</dbReference>
<evidence type="ECO:0000313" key="9">
    <source>
        <dbReference type="Proteomes" id="UP000325315"/>
    </source>
</evidence>